<gene>
    <name evidence="3" type="ORF">ACFQY0_13405</name>
</gene>
<dbReference type="EMBL" id="JBHTBS010000006">
    <property type="protein sequence ID" value="MFC7338185.1"/>
    <property type="molecule type" value="Genomic_DNA"/>
</dbReference>
<organism evidence="3 4">
    <name type="scientific">Haloferula chungangensis</name>
    <dbReference type="NCBI Taxonomy" id="1048331"/>
    <lineage>
        <taxon>Bacteria</taxon>
        <taxon>Pseudomonadati</taxon>
        <taxon>Verrucomicrobiota</taxon>
        <taxon>Verrucomicrobiia</taxon>
        <taxon>Verrucomicrobiales</taxon>
        <taxon>Verrucomicrobiaceae</taxon>
        <taxon>Haloferula</taxon>
    </lineage>
</organism>
<comment type="caution">
    <text evidence="3">The sequence shown here is derived from an EMBL/GenBank/DDBJ whole genome shotgun (WGS) entry which is preliminary data.</text>
</comment>
<keyword evidence="2" id="KW-0732">Signal</keyword>
<dbReference type="SUPFAM" id="SSF51126">
    <property type="entry name" value="Pectin lyase-like"/>
    <property type="match status" value="1"/>
</dbReference>
<protein>
    <submittedName>
        <fullName evidence="3">Protein-transmembrane prediction</fullName>
    </submittedName>
</protein>
<name>A0ABW2L9A9_9BACT</name>
<dbReference type="Proteomes" id="UP001596472">
    <property type="component" value="Unassembled WGS sequence"/>
</dbReference>
<dbReference type="Gene3D" id="2.160.20.10">
    <property type="entry name" value="Single-stranded right-handed beta-helix, Pectin lyase-like"/>
    <property type="match status" value="1"/>
</dbReference>
<feature type="compositionally biased region" description="Basic and acidic residues" evidence="1">
    <location>
        <begin position="441"/>
        <end position="453"/>
    </location>
</feature>
<reference evidence="4" key="1">
    <citation type="journal article" date="2019" name="Int. J. Syst. Evol. Microbiol.">
        <title>The Global Catalogue of Microorganisms (GCM) 10K type strain sequencing project: providing services to taxonomists for standard genome sequencing and annotation.</title>
        <authorList>
            <consortium name="The Broad Institute Genomics Platform"/>
            <consortium name="The Broad Institute Genome Sequencing Center for Infectious Disease"/>
            <person name="Wu L."/>
            <person name="Ma J."/>
        </authorList>
    </citation>
    <scope>NUCLEOTIDE SEQUENCE [LARGE SCALE GENOMIC DNA]</scope>
    <source>
        <strain evidence="4">CGMCC 4.1467</strain>
    </source>
</reference>
<evidence type="ECO:0000256" key="1">
    <source>
        <dbReference type="SAM" id="MobiDB-lite"/>
    </source>
</evidence>
<feature type="signal peptide" evidence="2">
    <location>
        <begin position="1"/>
        <end position="25"/>
    </location>
</feature>
<evidence type="ECO:0000256" key="2">
    <source>
        <dbReference type="SAM" id="SignalP"/>
    </source>
</evidence>
<dbReference type="SMART" id="SM00710">
    <property type="entry name" value="PbH1"/>
    <property type="match status" value="3"/>
</dbReference>
<evidence type="ECO:0000313" key="4">
    <source>
        <dbReference type="Proteomes" id="UP001596472"/>
    </source>
</evidence>
<feature type="region of interest" description="Disordered" evidence="1">
    <location>
        <begin position="428"/>
        <end position="453"/>
    </location>
</feature>
<accession>A0ABW2L9A9</accession>
<dbReference type="InterPro" id="IPR011050">
    <property type="entry name" value="Pectin_lyase_fold/virulence"/>
</dbReference>
<keyword evidence="4" id="KW-1185">Reference proteome</keyword>
<dbReference type="InterPro" id="IPR006626">
    <property type="entry name" value="PbH1"/>
</dbReference>
<sequence>MPPTSMSHFRIILAIALLSQFPALAGNLNVSTLEELNAAIAKSGNTIRMEPGRYDLEQLPRNSRKLAFSGSDNTVILKDVYVKVTVGLVNRSYIEVTGDNNTITGGEFEDTYKSGITFVKDFSAYNKDRRNLAAGLRGDAVMNVDGRNNTVKDLKLTVRGSWPYGYGSFYGIGAPSTFGLNKRCGILVRGVGNTLDGIELQQRAFGHGIYMQKGADKTVIRNCHVEGRIRKTGDLYQETDREDLPKRSGYRFPNRDDFKLKSPGSYPIPKDRVHSLCEDGIRMYNIRGSITVENCTVTKMRGGIRLYLGGPAIVKDCTVTYCEYTGYNLPNKGRVINSSGDFSFGPLTDYRSNRSGTRAEWTILPSPEASGAHNIMDILGNGHRITLNREKGPIDLNQERAIVIHGNDSTIINRTEYKVVLAKGTKGNRVSSYGPVSGEMGRNKVEKLDSLQP</sequence>
<proteinExistence type="predicted"/>
<feature type="chain" id="PRO_5047029678" evidence="2">
    <location>
        <begin position="26"/>
        <end position="453"/>
    </location>
</feature>
<evidence type="ECO:0000313" key="3">
    <source>
        <dbReference type="EMBL" id="MFC7338185.1"/>
    </source>
</evidence>
<dbReference type="InterPro" id="IPR012334">
    <property type="entry name" value="Pectin_lyas_fold"/>
</dbReference>